<accession>A0A4Y2QIP7</accession>
<evidence type="ECO:0000313" key="1">
    <source>
        <dbReference type="EMBL" id="GBN63148.1"/>
    </source>
</evidence>
<protein>
    <recommendedName>
        <fullName evidence="3">DUF4817 domain-containing protein</fullName>
    </recommendedName>
</protein>
<dbReference type="Proteomes" id="UP000499080">
    <property type="component" value="Unassembled WGS sequence"/>
</dbReference>
<organism evidence="1 2">
    <name type="scientific">Araneus ventricosus</name>
    <name type="common">Orbweaver spider</name>
    <name type="synonym">Epeira ventricosa</name>
    <dbReference type="NCBI Taxonomy" id="182803"/>
    <lineage>
        <taxon>Eukaryota</taxon>
        <taxon>Metazoa</taxon>
        <taxon>Ecdysozoa</taxon>
        <taxon>Arthropoda</taxon>
        <taxon>Chelicerata</taxon>
        <taxon>Arachnida</taxon>
        <taxon>Araneae</taxon>
        <taxon>Araneomorphae</taxon>
        <taxon>Entelegynae</taxon>
        <taxon>Araneoidea</taxon>
        <taxon>Araneidae</taxon>
        <taxon>Araneus</taxon>
    </lineage>
</organism>
<name>A0A4Y2QIP7_ARAVE</name>
<sequence>MWTPQEKAQCVARFIETKSDSSATELSDTVWIPTNYSGFVYVIYGNRLHSLQTGGGLPICFRRQLGQVTAGVCKEFEKIRPELRPESWKCHDQHYTKFHIRCIQGAAASGTKA</sequence>
<evidence type="ECO:0000313" key="2">
    <source>
        <dbReference type="Proteomes" id="UP000499080"/>
    </source>
</evidence>
<proteinExistence type="predicted"/>
<comment type="caution">
    <text evidence="1">The sequence shown here is derived from an EMBL/GenBank/DDBJ whole genome shotgun (WGS) entry which is preliminary data.</text>
</comment>
<dbReference type="EMBL" id="BGPR01013978">
    <property type="protein sequence ID" value="GBN63148.1"/>
    <property type="molecule type" value="Genomic_DNA"/>
</dbReference>
<dbReference type="AlphaFoldDB" id="A0A4Y2QIP7"/>
<evidence type="ECO:0008006" key="3">
    <source>
        <dbReference type="Google" id="ProtNLM"/>
    </source>
</evidence>
<keyword evidence="2" id="KW-1185">Reference proteome</keyword>
<gene>
    <name evidence="1" type="ORF">AVEN_250659_1</name>
</gene>
<reference evidence="1 2" key="1">
    <citation type="journal article" date="2019" name="Sci. Rep.">
        <title>Orb-weaving spider Araneus ventricosus genome elucidates the spidroin gene catalogue.</title>
        <authorList>
            <person name="Kono N."/>
            <person name="Nakamura H."/>
            <person name="Ohtoshi R."/>
            <person name="Moran D.A.P."/>
            <person name="Shinohara A."/>
            <person name="Yoshida Y."/>
            <person name="Fujiwara M."/>
            <person name="Mori M."/>
            <person name="Tomita M."/>
            <person name="Arakawa K."/>
        </authorList>
    </citation>
    <scope>NUCLEOTIDE SEQUENCE [LARGE SCALE GENOMIC DNA]</scope>
</reference>